<proteinExistence type="inferred from homology"/>
<keyword evidence="6" id="KW-0862">Zinc</keyword>
<sequence length="104" mass="12134">MLMETNSYHQIGQSANEVCVEMDLLQVGSEPVGMRCPYCCEEVMTRAMYKTSRTTHLVALILAVLFWWLCCCILPYIIKRWKNVEHYCPSCRRFLGSYTTNKIL</sequence>
<evidence type="ECO:0000256" key="3">
    <source>
        <dbReference type="ARBA" id="ARBA00004630"/>
    </source>
</evidence>
<dbReference type="InterPro" id="IPR006629">
    <property type="entry name" value="LITAF"/>
</dbReference>
<keyword evidence="8" id="KW-1133">Transmembrane helix</keyword>
<dbReference type="PANTHER" id="PTHR23292">
    <property type="entry name" value="LIPOPOLYSACCHARIDE-INDUCED TUMOR NECROSIS FACTOR-ALPHA FACTOR"/>
    <property type="match status" value="1"/>
</dbReference>
<evidence type="ECO:0000256" key="5">
    <source>
        <dbReference type="ARBA" id="ARBA00022723"/>
    </source>
</evidence>
<evidence type="ECO:0000256" key="4">
    <source>
        <dbReference type="ARBA" id="ARBA00005975"/>
    </source>
</evidence>
<evidence type="ECO:0000256" key="6">
    <source>
        <dbReference type="ARBA" id="ARBA00022833"/>
    </source>
</evidence>
<comment type="similarity">
    <text evidence="4">Belongs to the CDIP1/LITAF family.</text>
</comment>
<evidence type="ECO:0000256" key="2">
    <source>
        <dbReference type="ARBA" id="ARBA00004481"/>
    </source>
</evidence>
<keyword evidence="5" id="KW-0479">Metal-binding</keyword>
<evidence type="ECO:0000256" key="8">
    <source>
        <dbReference type="SAM" id="Phobius"/>
    </source>
</evidence>
<feature type="domain" description="LITAF" evidence="9">
    <location>
        <begin position="16"/>
        <end position="100"/>
    </location>
</feature>
<keyword evidence="11" id="KW-1185">Reference proteome</keyword>
<dbReference type="PROSITE" id="PS51837">
    <property type="entry name" value="LITAF"/>
    <property type="match status" value="1"/>
</dbReference>
<reference evidence="10 11" key="1">
    <citation type="submission" date="2017-07" db="EMBL/GenBank/DDBJ databases">
        <authorList>
            <person name="Talla V."/>
            <person name="Backstrom N."/>
        </authorList>
    </citation>
    <scope>NUCLEOTIDE SEQUENCE [LARGE SCALE GENOMIC DNA]</scope>
</reference>
<dbReference type="GO" id="GO:0005765">
    <property type="term" value="C:lysosomal membrane"/>
    <property type="evidence" value="ECO:0007669"/>
    <property type="project" value="UniProtKB-SubCell"/>
</dbReference>
<gene>
    <name evidence="10" type="ORF">LSINAPIS_LOCUS6152</name>
</gene>
<dbReference type="Proteomes" id="UP000324832">
    <property type="component" value="Unassembled WGS sequence"/>
</dbReference>
<dbReference type="PANTHER" id="PTHR23292:SF6">
    <property type="entry name" value="FI16602P1-RELATED"/>
    <property type="match status" value="1"/>
</dbReference>
<keyword evidence="7 8" id="KW-0472">Membrane</keyword>
<dbReference type="GO" id="GO:0008270">
    <property type="term" value="F:zinc ion binding"/>
    <property type="evidence" value="ECO:0007669"/>
    <property type="project" value="TreeGrafter"/>
</dbReference>
<organism evidence="10 11">
    <name type="scientific">Leptidea sinapis</name>
    <dbReference type="NCBI Taxonomy" id="189913"/>
    <lineage>
        <taxon>Eukaryota</taxon>
        <taxon>Metazoa</taxon>
        <taxon>Ecdysozoa</taxon>
        <taxon>Arthropoda</taxon>
        <taxon>Hexapoda</taxon>
        <taxon>Insecta</taxon>
        <taxon>Pterygota</taxon>
        <taxon>Neoptera</taxon>
        <taxon>Endopterygota</taxon>
        <taxon>Lepidoptera</taxon>
        <taxon>Glossata</taxon>
        <taxon>Ditrysia</taxon>
        <taxon>Papilionoidea</taxon>
        <taxon>Pieridae</taxon>
        <taxon>Dismorphiinae</taxon>
        <taxon>Leptidea</taxon>
    </lineage>
</organism>
<evidence type="ECO:0000313" key="10">
    <source>
        <dbReference type="EMBL" id="VVC94131.1"/>
    </source>
</evidence>
<name>A0A5E4QAG6_9NEOP</name>
<dbReference type="Pfam" id="PF10601">
    <property type="entry name" value="zf-LITAF-like"/>
    <property type="match status" value="1"/>
</dbReference>
<dbReference type="AlphaFoldDB" id="A0A5E4QAG6"/>
<dbReference type="GO" id="GO:0031902">
    <property type="term" value="C:late endosome membrane"/>
    <property type="evidence" value="ECO:0007669"/>
    <property type="project" value="UniProtKB-SubCell"/>
</dbReference>
<comment type="subcellular location">
    <subcellularLocation>
        <location evidence="2">Endosome membrane</location>
        <topology evidence="2">Peripheral membrane protein</topology>
    </subcellularLocation>
    <subcellularLocation>
        <location evidence="1">Late endosome membrane</location>
    </subcellularLocation>
    <subcellularLocation>
        <location evidence="3">Lysosome membrane</location>
        <topology evidence="3">Peripheral membrane protein</topology>
        <orientation evidence="3">Cytoplasmic side</orientation>
    </subcellularLocation>
</comment>
<dbReference type="InterPro" id="IPR037519">
    <property type="entry name" value="LITAF_fam"/>
</dbReference>
<dbReference type="EMBL" id="FZQP02001892">
    <property type="protein sequence ID" value="VVC94131.1"/>
    <property type="molecule type" value="Genomic_DNA"/>
</dbReference>
<keyword evidence="8" id="KW-0812">Transmembrane</keyword>
<evidence type="ECO:0000256" key="7">
    <source>
        <dbReference type="ARBA" id="ARBA00023136"/>
    </source>
</evidence>
<accession>A0A5E4QAG6</accession>
<evidence type="ECO:0000259" key="9">
    <source>
        <dbReference type="PROSITE" id="PS51837"/>
    </source>
</evidence>
<protein>
    <recommendedName>
        <fullName evidence="9">LITAF domain-containing protein</fullName>
    </recommendedName>
</protein>
<evidence type="ECO:0000313" key="11">
    <source>
        <dbReference type="Proteomes" id="UP000324832"/>
    </source>
</evidence>
<evidence type="ECO:0000256" key="1">
    <source>
        <dbReference type="ARBA" id="ARBA00004414"/>
    </source>
</evidence>
<feature type="transmembrane region" description="Helical" evidence="8">
    <location>
        <begin position="57"/>
        <end position="78"/>
    </location>
</feature>
<dbReference type="SMART" id="SM00714">
    <property type="entry name" value="LITAF"/>
    <property type="match status" value="1"/>
</dbReference>